<accession>A0A502GGG3</accession>
<evidence type="ECO:0000259" key="1">
    <source>
        <dbReference type="Pfam" id="PF12697"/>
    </source>
</evidence>
<protein>
    <submittedName>
        <fullName evidence="2">Alpha/beta fold hydrolase</fullName>
    </submittedName>
</protein>
<feature type="domain" description="AB hydrolase-1" evidence="1">
    <location>
        <begin position="38"/>
        <end position="279"/>
    </location>
</feature>
<keyword evidence="3" id="KW-1185">Reference proteome</keyword>
<evidence type="ECO:0000313" key="2">
    <source>
        <dbReference type="EMBL" id="TPG59813.1"/>
    </source>
</evidence>
<dbReference type="EMBL" id="RCZP01000003">
    <property type="protein sequence ID" value="TPG59813.1"/>
    <property type="molecule type" value="Genomic_DNA"/>
</dbReference>
<proteinExistence type="predicted"/>
<dbReference type="PANTHER" id="PTHR43798:SF33">
    <property type="entry name" value="HYDROLASE, PUTATIVE (AFU_ORTHOLOGUE AFUA_2G14860)-RELATED"/>
    <property type="match status" value="1"/>
</dbReference>
<dbReference type="GO" id="GO:0016787">
    <property type="term" value="F:hydrolase activity"/>
    <property type="evidence" value="ECO:0007669"/>
    <property type="project" value="UniProtKB-KW"/>
</dbReference>
<dbReference type="PRINTS" id="PR00111">
    <property type="entry name" value="ABHYDROLASE"/>
</dbReference>
<dbReference type="InterPro" id="IPR000073">
    <property type="entry name" value="AB_hydrolase_1"/>
</dbReference>
<dbReference type="Proteomes" id="UP000317078">
    <property type="component" value="Unassembled WGS sequence"/>
</dbReference>
<dbReference type="InterPro" id="IPR050266">
    <property type="entry name" value="AB_hydrolase_sf"/>
</dbReference>
<organism evidence="2 3">
    <name type="scientific">Muricoccus nepalensis</name>
    <dbReference type="NCBI Taxonomy" id="1854500"/>
    <lineage>
        <taxon>Bacteria</taxon>
        <taxon>Pseudomonadati</taxon>
        <taxon>Pseudomonadota</taxon>
        <taxon>Alphaproteobacteria</taxon>
        <taxon>Acetobacterales</taxon>
        <taxon>Roseomonadaceae</taxon>
        <taxon>Muricoccus</taxon>
    </lineage>
</organism>
<dbReference type="InterPro" id="IPR029058">
    <property type="entry name" value="AB_hydrolase_fold"/>
</dbReference>
<dbReference type="GO" id="GO:0016020">
    <property type="term" value="C:membrane"/>
    <property type="evidence" value="ECO:0007669"/>
    <property type="project" value="TreeGrafter"/>
</dbReference>
<evidence type="ECO:0000313" key="3">
    <source>
        <dbReference type="Proteomes" id="UP000317078"/>
    </source>
</evidence>
<dbReference type="Pfam" id="PF12697">
    <property type="entry name" value="Abhydrolase_6"/>
    <property type="match status" value="1"/>
</dbReference>
<dbReference type="OrthoDB" id="9791366at2"/>
<dbReference type="PANTHER" id="PTHR43798">
    <property type="entry name" value="MONOACYLGLYCEROL LIPASE"/>
    <property type="match status" value="1"/>
</dbReference>
<comment type="caution">
    <text evidence="2">The sequence shown here is derived from an EMBL/GenBank/DDBJ whole genome shotgun (WGS) entry which is preliminary data.</text>
</comment>
<reference evidence="2 3" key="1">
    <citation type="journal article" date="2019" name="Environ. Microbiol.">
        <title>Species interactions and distinct microbial communities in high Arctic permafrost affected cryosols are associated with the CH4 and CO2 gas fluxes.</title>
        <authorList>
            <person name="Altshuler I."/>
            <person name="Hamel J."/>
            <person name="Turney S."/>
            <person name="Magnuson E."/>
            <person name="Levesque R."/>
            <person name="Greer C."/>
            <person name="Whyte L.G."/>
        </authorList>
    </citation>
    <scope>NUCLEOTIDE SEQUENCE [LARGE SCALE GENOMIC DNA]</scope>
    <source>
        <strain evidence="2 3">S9.3B</strain>
    </source>
</reference>
<keyword evidence="2" id="KW-0378">Hydrolase</keyword>
<dbReference type="RefSeq" id="WP_140881909.1">
    <property type="nucleotide sequence ID" value="NZ_RCZP01000003.1"/>
</dbReference>
<dbReference type="AlphaFoldDB" id="A0A502GGG3"/>
<gene>
    <name evidence="2" type="ORF">EAH89_06240</name>
</gene>
<sequence length="295" mass="31611">MSASPRPTPRPGAFRTRLGPLEPTLRWVEWGPEDGDPVVCVHGLTRTGRDFDVLATRLAQRGRRVICPDVFGRGNSDWLPDGSLYAVPTYAAAFQQFLDALGRPYDWVGTSMGGLIGMALAALPGTTPRRLVLNDIGPFIPAAALQRIADYLALSQDFGSVEEVESHLRRVHAPFGRLPDAAWRHLAETSARRTPAGRVAMHYDPAIAAPTRGAPAADIDLWPVWEALTPPILVLRGAESDLLDEATAARMAARPKTLLVNVAGCGHAPALMDHAQTAVIAEFLSHSGTATGPEG</sequence>
<name>A0A502GGG3_9PROT</name>
<dbReference type="SUPFAM" id="SSF53474">
    <property type="entry name" value="alpha/beta-Hydrolases"/>
    <property type="match status" value="1"/>
</dbReference>
<dbReference type="Gene3D" id="3.40.50.1820">
    <property type="entry name" value="alpha/beta hydrolase"/>
    <property type="match status" value="1"/>
</dbReference>